<proteinExistence type="predicted"/>
<reference evidence="3" key="1">
    <citation type="submission" date="2013-06" db="EMBL/GenBank/DDBJ databases">
        <authorList>
            <person name="Zhao Q."/>
        </authorList>
    </citation>
    <scope>NUCLEOTIDE SEQUENCE</scope>
    <source>
        <strain evidence="3">cv. W1943</strain>
    </source>
</reference>
<dbReference type="HOGENOM" id="CLU_2282054_0_0_1"/>
<keyword evidence="1" id="KW-0732">Signal</keyword>
<feature type="signal peptide" evidence="1">
    <location>
        <begin position="1"/>
        <end position="23"/>
    </location>
</feature>
<evidence type="ECO:0000313" key="2">
    <source>
        <dbReference type="EnsemblPlants" id="ORUFI12G02930.7"/>
    </source>
</evidence>
<dbReference type="EnsemblPlants" id="ORUFI12G02930.7">
    <property type="protein sequence ID" value="ORUFI12G02930.7"/>
    <property type="gene ID" value="ORUFI12G02930"/>
</dbReference>
<feature type="chain" id="PRO_5002372319" evidence="1">
    <location>
        <begin position="24"/>
        <end position="102"/>
    </location>
</feature>
<reference evidence="2" key="2">
    <citation type="submission" date="2015-06" db="UniProtKB">
        <authorList>
            <consortium name="EnsemblPlants"/>
        </authorList>
    </citation>
    <scope>IDENTIFICATION</scope>
</reference>
<sequence length="102" mass="11278">MADGRFLCRIGLFLRIWSNCLSALPFEPDCPRAIRPVMDVRACTVMGHIAYGHPRRCCANSKMDNGLVRYVVRDGKDEAAVAEFDSEHGGADEAMQESDSIS</sequence>
<evidence type="ECO:0000313" key="3">
    <source>
        <dbReference type="Proteomes" id="UP000008022"/>
    </source>
</evidence>
<protein>
    <submittedName>
        <fullName evidence="2">Uncharacterized protein</fullName>
    </submittedName>
</protein>
<accession>A0A0E0RDM8</accession>
<dbReference type="AlphaFoldDB" id="A0A0E0RDM8"/>
<organism evidence="2 3">
    <name type="scientific">Oryza rufipogon</name>
    <name type="common">Brownbeard rice</name>
    <name type="synonym">Asian wild rice</name>
    <dbReference type="NCBI Taxonomy" id="4529"/>
    <lineage>
        <taxon>Eukaryota</taxon>
        <taxon>Viridiplantae</taxon>
        <taxon>Streptophyta</taxon>
        <taxon>Embryophyta</taxon>
        <taxon>Tracheophyta</taxon>
        <taxon>Spermatophyta</taxon>
        <taxon>Magnoliopsida</taxon>
        <taxon>Liliopsida</taxon>
        <taxon>Poales</taxon>
        <taxon>Poaceae</taxon>
        <taxon>BOP clade</taxon>
        <taxon>Oryzoideae</taxon>
        <taxon>Oryzeae</taxon>
        <taxon>Oryzinae</taxon>
        <taxon>Oryza</taxon>
    </lineage>
</organism>
<evidence type="ECO:0000256" key="1">
    <source>
        <dbReference type="SAM" id="SignalP"/>
    </source>
</evidence>
<keyword evidence="3" id="KW-1185">Reference proteome</keyword>
<name>A0A0E0RDM8_ORYRU</name>
<dbReference type="Proteomes" id="UP000008022">
    <property type="component" value="Unassembled WGS sequence"/>
</dbReference>
<dbReference type="Gramene" id="ORUFI12G02930.7">
    <property type="protein sequence ID" value="ORUFI12G02930.7"/>
    <property type="gene ID" value="ORUFI12G02930"/>
</dbReference>